<dbReference type="InterPro" id="IPR039447">
    <property type="entry name" value="UreH-like_TM_dom"/>
</dbReference>
<evidence type="ECO:0000313" key="4">
    <source>
        <dbReference type="EMBL" id="BBA34396.1"/>
    </source>
</evidence>
<feature type="transmembrane region" description="Helical" evidence="2">
    <location>
        <begin position="121"/>
        <end position="149"/>
    </location>
</feature>
<gene>
    <name evidence="4" type="ORF">sS8_2444</name>
</gene>
<keyword evidence="2" id="KW-0812">Transmembrane</keyword>
<dbReference type="EMBL" id="AP017928">
    <property type="protein sequence ID" value="BBA34396.1"/>
    <property type="molecule type" value="Genomic_DNA"/>
</dbReference>
<name>A0A250KS69_9GAMM</name>
<keyword evidence="2" id="KW-0472">Membrane</keyword>
<dbReference type="AlphaFoldDB" id="A0A250KS69"/>
<keyword evidence="5" id="KW-1185">Reference proteome</keyword>
<sequence>MAMITRKFRIGGMHCQGCETTIEDAVAKLGGVQRVKADLDSGTAAVTFDPARSDPRKIIETIDGLGYQCSPPQSEGPSLLRTFGRLLIVLLALSAIVALLVHGDQLAERMDLPEFDRGMSYGLLFLIGFVTGFHCVGMCGAFVVGYTARIAATGKRSYLLSHVLYGVGKTLSYTLIGGLFGLLGSIIAFTPEIRGIAAIAAGVFLILFGLNMLDWFKILRRVHIRIPRFLNRFVYGRTQKSKSPFVIGLLNGLMIACGPLQAMYIMAAGTGSFVEGAKLLLVFGLGTLPILLGFGVLTSLISAQATRGLLKASAFLVMALGLIMLNRGLIMSGSGYDFRTLAARAAARLDNMATTGDATEPEAGFQVIRMEVNKRGFQPDTFVLKKDVPVKWIIEGKELNYCNHRIIVPSLGLEFDVAKGEQVIEFTPQQTGVIPWSCWMGMIPGSFIVQEDAGRKTGDERPEGPQLE</sequence>
<dbReference type="Gene3D" id="3.30.70.100">
    <property type="match status" value="1"/>
</dbReference>
<feature type="transmembrane region" description="Helical" evidence="2">
    <location>
        <begin position="83"/>
        <end position="101"/>
    </location>
</feature>
<dbReference type="Proteomes" id="UP000266313">
    <property type="component" value="Chromosome"/>
</dbReference>
<dbReference type="KEGG" id="mmai:sS8_2444"/>
<evidence type="ECO:0000313" key="5">
    <source>
        <dbReference type="Proteomes" id="UP000266313"/>
    </source>
</evidence>
<feature type="transmembrane region" description="Helical" evidence="2">
    <location>
        <begin position="170"/>
        <end position="189"/>
    </location>
</feature>
<dbReference type="InterPro" id="IPR036163">
    <property type="entry name" value="HMA_dom_sf"/>
</dbReference>
<dbReference type="InterPro" id="IPR008972">
    <property type="entry name" value="Cupredoxin"/>
</dbReference>
<dbReference type="Gene3D" id="2.60.40.420">
    <property type="entry name" value="Cupredoxins - blue copper proteins"/>
    <property type="match status" value="1"/>
</dbReference>
<dbReference type="Pfam" id="PF00403">
    <property type="entry name" value="HMA"/>
    <property type="match status" value="1"/>
</dbReference>
<accession>A0A250KS69</accession>
<keyword evidence="2" id="KW-1133">Transmembrane helix</keyword>
<dbReference type="PANTHER" id="PTHR42208">
    <property type="entry name" value="HEAVY METAL TRANSPORTER-RELATED"/>
    <property type="match status" value="1"/>
</dbReference>
<dbReference type="GO" id="GO:0046872">
    <property type="term" value="F:metal ion binding"/>
    <property type="evidence" value="ECO:0007669"/>
    <property type="project" value="UniProtKB-KW"/>
</dbReference>
<proteinExistence type="predicted"/>
<feature type="transmembrane region" description="Helical" evidence="2">
    <location>
        <begin position="279"/>
        <end position="301"/>
    </location>
</feature>
<dbReference type="SUPFAM" id="SSF55008">
    <property type="entry name" value="HMA, heavy metal-associated domain"/>
    <property type="match status" value="1"/>
</dbReference>
<dbReference type="Pfam" id="PF13386">
    <property type="entry name" value="DsbD_2"/>
    <property type="match status" value="1"/>
</dbReference>
<protein>
    <submittedName>
        <fullName evidence="4">Heavy metal transport/detoxification protein</fullName>
    </submittedName>
</protein>
<reference evidence="4 5" key="1">
    <citation type="submission" date="2016-12" db="EMBL/GenBank/DDBJ databases">
        <title>Genome sequencing of Methylocaldum marinum.</title>
        <authorList>
            <person name="Takeuchi M."/>
            <person name="Kamagata Y."/>
            <person name="Hiraoka S."/>
            <person name="Oshima K."/>
            <person name="Hattori M."/>
            <person name="Iwasaki W."/>
        </authorList>
    </citation>
    <scope>NUCLEOTIDE SEQUENCE [LARGE SCALE GENOMIC DNA]</scope>
    <source>
        <strain evidence="4 5">S8</strain>
    </source>
</reference>
<dbReference type="FunFam" id="3.30.70.100:FF:000001">
    <property type="entry name" value="ATPase copper transporting beta"/>
    <property type="match status" value="1"/>
</dbReference>
<evidence type="ECO:0000256" key="2">
    <source>
        <dbReference type="SAM" id="Phobius"/>
    </source>
</evidence>
<dbReference type="PROSITE" id="PS50846">
    <property type="entry name" value="HMA_2"/>
    <property type="match status" value="1"/>
</dbReference>
<dbReference type="PANTHER" id="PTHR42208:SF1">
    <property type="entry name" value="HEAVY METAL TRANSPORTER"/>
    <property type="match status" value="1"/>
</dbReference>
<feature type="transmembrane region" description="Helical" evidence="2">
    <location>
        <begin position="245"/>
        <end position="267"/>
    </location>
</feature>
<feature type="domain" description="HMA" evidence="3">
    <location>
        <begin position="4"/>
        <end position="70"/>
    </location>
</feature>
<feature type="transmembrane region" description="Helical" evidence="2">
    <location>
        <begin position="308"/>
        <end position="325"/>
    </location>
</feature>
<organism evidence="4 5">
    <name type="scientific">Methylocaldum marinum</name>
    <dbReference type="NCBI Taxonomy" id="1432792"/>
    <lineage>
        <taxon>Bacteria</taxon>
        <taxon>Pseudomonadati</taxon>
        <taxon>Pseudomonadota</taxon>
        <taxon>Gammaproteobacteria</taxon>
        <taxon>Methylococcales</taxon>
        <taxon>Methylococcaceae</taxon>
        <taxon>Methylocaldum</taxon>
    </lineage>
</organism>
<feature type="transmembrane region" description="Helical" evidence="2">
    <location>
        <begin position="195"/>
        <end position="216"/>
    </location>
</feature>
<dbReference type="PROSITE" id="PS01047">
    <property type="entry name" value="HMA_1"/>
    <property type="match status" value="1"/>
</dbReference>
<evidence type="ECO:0000259" key="3">
    <source>
        <dbReference type="PROSITE" id="PS50846"/>
    </source>
</evidence>
<evidence type="ECO:0000256" key="1">
    <source>
        <dbReference type="ARBA" id="ARBA00022723"/>
    </source>
</evidence>
<dbReference type="CDD" id="cd00371">
    <property type="entry name" value="HMA"/>
    <property type="match status" value="1"/>
</dbReference>
<dbReference type="InterPro" id="IPR006121">
    <property type="entry name" value="HMA_dom"/>
</dbReference>
<dbReference type="RefSeq" id="WP_119629816.1">
    <property type="nucleotide sequence ID" value="NZ_AP017928.1"/>
</dbReference>
<dbReference type="SUPFAM" id="SSF49503">
    <property type="entry name" value="Cupredoxins"/>
    <property type="match status" value="1"/>
</dbReference>
<keyword evidence="1" id="KW-0479">Metal-binding</keyword>
<dbReference type="InterPro" id="IPR017969">
    <property type="entry name" value="Heavy-metal-associated_CS"/>
</dbReference>
<dbReference type="OrthoDB" id="5574095at2"/>